<name>A0AAN6G6H1_9PEZI</name>
<feature type="compositionally biased region" description="Polar residues" evidence="1">
    <location>
        <begin position="17"/>
        <end position="31"/>
    </location>
</feature>
<organism evidence="2 3">
    <name type="scientific">Friedmanniomyces endolithicus</name>
    <dbReference type="NCBI Taxonomy" id="329885"/>
    <lineage>
        <taxon>Eukaryota</taxon>
        <taxon>Fungi</taxon>
        <taxon>Dikarya</taxon>
        <taxon>Ascomycota</taxon>
        <taxon>Pezizomycotina</taxon>
        <taxon>Dothideomycetes</taxon>
        <taxon>Dothideomycetidae</taxon>
        <taxon>Mycosphaerellales</taxon>
        <taxon>Teratosphaeriaceae</taxon>
        <taxon>Friedmanniomyces</taxon>
    </lineage>
</organism>
<accession>A0AAN6G6H1</accession>
<evidence type="ECO:0000313" key="2">
    <source>
        <dbReference type="EMBL" id="KAK0328636.1"/>
    </source>
</evidence>
<proteinExistence type="predicted"/>
<comment type="caution">
    <text evidence="2">The sequence shown here is derived from an EMBL/GenBank/DDBJ whole genome shotgun (WGS) entry which is preliminary data.</text>
</comment>
<protein>
    <recommendedName>
        <fullName evidence="4">Thymidylate kinase</fullName>
    </recommendedName>
</protein>
<sequence>MARVPFAPLDNPRLQHLASSKNRQNGFTAQKSPLGGKASFISTKTVLSSNKRPLEVPTFDDYDSENVDPAQSTSPSKKTKGKRDAFALCTDPEPASPTISSRITTPVRASIPSVRTPMTAPAGRSPPRKIAGTSKNRRTSAPFTRIDPPFAARGASLPFSLDAALSGTFGASAAKPTPASTIQESMPKPWFFEIYEDTPEEEAANLMEHSTLTLDLSSDDEGSKRVKDDRGKENCPPEGYEAGVASRALDSVAVVSVGAPTHVRTEIIRKKIFTDEMDDGERSPLSDLETEVFIPEGLDRNSHVVVDLPTPEKTASAVAVKSDADVLFAAPTVTIMGPPTTAASTSLIGLPVVSAAGDAKGEVVVWEDSSSPTPETAIAPVNQNDAGKEKTIELCDENTAPLLDA</sequence>
<evidence type="ECO:0000313" key="3">
    <source>
        <dbReference type="Proteomes" id="UP001168146"/>
    </source>
</evidence>
<evidence type="ECO:0000256" key="1">
    <source>
        <dbReference type="SAM" id="MobiDB-lite"/>
    </source>
</evidence>
<feature type="compositionally biased region" description="Basic and acidic residues" evidence="1">
    <location>
        <begin position="221"/>
        <end position="235"/>
    </location>
</feature>
<evidence type="ECO:0008006" key="4">
    <source>
        <dbReference type="Google" id="ProtNLM"/>
    </source>
</evidence>
<feature type="region of interest" description="Disordered" evidence="1">
    <location>
        <begin position="1"/>
        <end position="100"/>
    </location>
</feature>
<dbReference type="Proteomes" id="UP001168146">
    <property type="component" value="Unassembled WGS sequence"/>
</dbReference>
<feature type="compositionally biased region" description="Polar residues" evidence="1">
    <location>
        <begin position="40"/>
        <end position="51"/>
    </location>
</feature>
<gene>
    <name evidence="2" type="ORF">LTR82_000567</name>
</gene>
<dbReference type="AlphaFoldDB" id="A0AAN6G6H1"/>
<feature type="region of interest" description="Disordered" evidence="1">
    <location>
        <begin position="212"/>
        <end position="237"/>
    </location>
</feature>
<reference evidence="2" key="1">
    <citation type="submission" date="2021-12" db="EMBL/GenBank/DDBJ databases">
        <title>Black yeast isolated from Biological Soil Crust.</title>
        <authorList>
            <person name="Kurbessoian T."/>
        </authorList>
    </citation>
    <scope>NUCLEOTIDE SEQUENCE</scope>
    <source>
        <strain evidence="2">CCFEE 5208</strain>
    </source>
</reference>
<dbReference type="EMBL" id="JASUXU010000001">
    <property type="protein sequence ID" value="KAK0328636.1"/>
    <property type="molecule type" value="Genomic_DNA"/>
</dbReference>
<feature type="region of interest" description="Disordered" evidence="1">
    <location>
        <begin position="114"/>
        <end position="147"/>
    </location>
</feature>